<accession>A0A7G6TU92</accession>
<name>A0A7G6TU92_9BRAD</name>
<protein>
    <submittedName>
        <fullName evidence="2">NAD-dependent epimerase/dehydratase family protein</fullName>
    </submittedName>
</protein>
<reference evidence="3" key="1">
    <citation type="journal article" date="2020" name="Mol. Plant Microbe">
        <title>Rhizobial microsymbionts of the narrowly endemic Oxytropis species growing in Kamchatka are characterized by significant genetic diversity and possess a set of genes that are associated with T3SS and T6SS secretion systems and can affect the development of symbiosis.</title>
        <authorList>
            <person name="Safronova V."/>
            <person name="Guro P."/>
            <person name="Sazanova A."/>
            <person name="Kuznetsova I."/>
            <person name="Belimov A."/>
            <person name="Yakubov V."/>
            <person name="Chirak E."/>
            <person name="Afonin A."/>
            <person name="Gogolev Y."/>
            <person name="Andronov E."/>
            <person name="Tikhonovich I."/>
        </authorList>
    </citation>
    <scope>NUCLEOTIDE SEQUENCE [LARGE SCALE GENOMIC DNA]</scope>
    <source>
        <strain evidence="3">581</strain>
    </source>
</reference>
<dbReference type="AlphaFoldDB" id="A0A7G6TU92"/>
<dbReference type="InterPro" id="IPR016040">
    <property type="entry name" value="NAD(P)-bd_dom"/>
</dbReference>
<dbReference type="KEGG" id="trb:HB776_03030"/>
<evidence type="ECO:0000259" key="1">
    <source>
        <dbReference type="Pfam" id="PF16363"/>
    </source>
</evidence>
<gene>
    <name evidence="2" type="ORF">HB776_03030</name>
</gene>
<evidence type="ECO:0000313" key="2">
    <source>
        <dbReference type="EMBL" id="QND70324.1"/>
    </source>
</evidence>
<dbReference type="PANTHER" id="PTHR43000">
    <property type="entry name" value="DTDP-D-GLUCOSE 4,6-DEHYDRATASE-RELATED"/>
    <property type="match status" value="1"/>
</dbReference>
<proteinExistence type="predicted"/>
<sequence>MSLNGPMQVLVTGAGGFVGNHLVRRLKAVLPADGQLVLADRHAGSNANLPNCKSIHLDITNADEVNRVLQSERPTHIVHLAAVAAVTAANRDVRLTWNVNFSGTQNIALAISEFLPECRLLHCSSAEVYGASFKSNTALDEMALLQPVNPYGAAKATADIMLGQMALSGLRVLRLRPFNHTGPGQNTQFVIPAFAAQIAKIERGEQEPVIRVGDLRSRRDFLDVQDVVDAYAEALLRFDDLPNGAAINLASGDARAIQEALDILVALSRVKIDVAIDPALLRPNDTPVMLGNAARARNLLGWAPTRSWNTMLESVLNYWRRQP</sequence>
<dbReference type="Gene3D" id="3.90.25.10">
    <property type="entry name" value="UDP-galactose 4-epimerase, domain 1"/>
    <property type="match status" value="1"/>
</dbReference>
<organism evidence="2 3">
    <name type="scientific">Tardiphaga robiniae</name>
    <dbReference type="NCBI Taxonomy" id="943830"/>
    <lineage>
        <taxon>Bacteria</taxon>
        <taxon>Pseudomonadati</taxon>
        <taxon>Pseudomonadota</taxon>
        <taxon>Alphaproteobacteria</taxon>
        <taxon>Hyphomicrobiales</taxon>
        <taxon>Nitrobacteraceae</taxon>
        <taxon>Tardiphaga</taxon>
    </lineage>
</organism>
<dbReference type="Pfam" id="PF16363">
    <property type="entry name" value="GDP_Man_Dehyd"/>
    <property type="match status" value="1"/>
</dbReference>
<dbReference type="Proteomes" id="UP000515291">
    <property type="component" value="Chromosome"/>
</dbReference>
<dbReference type="EMBL" id="CP050292">
    <property type="protein sequence ID" value="QND70324.1"/>
    <property type="molecule type" value="Genomic_DNA"/>
</dbReference>
<feature type="domain" description="NAD(P)-binding" evidence="1">
    <location>
        <begin position="10"/>
        <end position="313"/>
    </location>
</feature>
<dbReference type="InterPro" id="IPR036291">
    <property type="entry name" value="NAD(P)-bd_dom_sf"/>
</dbReference>
<dbReference type="Gene3D" id="3.40.50.720">
    <property type="entry name" value="NAD(P)-binding Rossmann-like Domain"/>
    <property type="match status" value="1"/>
</dbReference>
<evidence type="ECO:0000313" key="3">
    <source>
        <dbReference type="Proteomes" id="UP000515291"/>
    </source>
</evidence>
<dbReference type="SUPFAM" id="SSF51735">
    <property type="entry name" value="NAD(P)-binding Rossmann-fold domains"/>
    <property type="match status" value="1"/>
</dbReference>
<dbReference type="RefSeq" id="WP_184514944.1">
    <property type="nucleotide sequence ID" value="NZ_CP050292.1"/>
</dbReference>